<evidence type="ECO:0000313" key="9">
    <source>
        <dbReference type="EMBL" id="UZW64428.1"/>
    </source>
</evidence>
<evidence type="ECO:0000313" key="10">
    <source>
        <dbReference type="Proteomes" id="UP000259328"/>
    </source>
</evidence>
<dbReference type="AlphaFoldDB" id="A0A2H4CDQ4"/>
<reference evidence="9" key="3">
    <citation type="submission" date="2022-10" db="EMBL/GenBank/DDBJ databases">
        <authorList>
            <person name="Wei X."/>
        </authorList>
    </citation>
    <scope>NUCLEOTIDE SEQUENCE</scope>
    <source>
        <strain evidence="9">SD2</strain>
    </source>
</reference>
<comment type="similarity">
    <text evidence="1 6 7">Belongs to the acetokinase family.</text>
</comment>
<dbReference type="NCBIfam" id="NF005520">
    <property type="entry name" value="PRK07157.1"/>
    <property type="match status" value="1"/>
</dbReference>
<dbReference type="Proteomes" id="UP000259328">
    <property type="component" value="Chromosome"/>
</dbReference>
<dbReference type="SUPFAM" id="SSF53067">
    <property type="entry name" value="Actin-like ATPase domain"/>
    <property type="match status" value="2"/>
</dbReference>
<evidence type="ECO:0000256" key="1">
    <source>
        <dbReference type="ARBA" id="ARBA00008748"/>
    </source>
</evidence>
<feature type="binding site" evidence="6">
    <location>
        <position position="9"/>
    </location>
    <ligand>
        <name>Mg(2+)</name>
        <dbReference type="ChEBI" id="CHEBI:18420"/>
    </ligand>
</feature>
<dbReference type="EMBL" id="CP107525">
    <property type="protein sequence ID" value="UZW64428.1"/>
    <property type="molecule type" value="Genomic_DNA"/>
</dbReference>
<reference evidence="8" key="1">
    <citation type="submission" date="2018-06" db="EMBL/GenBank/DDBJ databases">
        <authorList>
            <consortium name="Pathogen Informatics"/>
            <person name="Doyle S."/>
        </authorList>
    </citation>
    <scope>NUCLEOTIDE SEQUENCE</scope>
    <source>
        <strain evidence="8">NCTC10124</strain>
    </source>
</reference>
<dbReference type="PIRSF" id="PIRSF000722">
    <property type="entry name" value="Acetate_prop_kin"/>
    <property type="match status" value="1"/>
</dbReference>
<keyword evidence="4 6" id="KW-0418">Kinase</keyword>
<dbReference type="PANTHER" id="PTHR21060:SF15">
    <property type="entry name" value="ACETATE KINASE-RELATED"/>
    <property type="match status" value="1"/>
</dbReference>
<comment type="subunit">
    <text evidence="6">Homodimer.</text>
</comment>
<dbReference type="InterPro" id="IPR000890">
    <property type="entry name" value="Aliphatic_acid_kin_short-chain"/>
</dbReference>
<dbReference type="InterPro" id="IPR004372">
    <property type="entry name" value="Ac/propionate_kinase"/>
</dbReference>
<dbReference type="GeneID" id="93530442"/>
<name>A0A2H4CDQ4_MYCSY</name>
<dbReference type="GO" id="GO:0005737">
    <property type="term" value="C:cytoplasm"/>
    <property type="evidence" value="ECO:0007669"/>
    <property type="project" value="UniProtKB-SubCell"/>
</dbReference>
<dbReference type="EMBL" id="LS991953">
    <property type="protein sequence ID" value="SYV93629.1"/>
    <property type="molecule type" value="Genomic_DNA"/>
</dbReference>
<feature type="binding site" evidence="6">
    <location>
        <begin position="204"/>
        <end position="208"/>
    </location>
    <ligand>
        <name>ATP</name>
        <dbReference type="ChEBI" id="CHEBI:30616"/>
    </ligand>
</feature>
<organism evidence="8 10">
    <name type="scientific">Mycoplasmopsis synoviae</name>
    <name type="common">Mycoplasma synoviae</name>
    <dbReference type="NCBI Taxonomy" id="2109"/>
    <lineage>
        <taxon>Bacteria</taxon>
        <taxon>Bacillati</taxon>
        <taxon>Mycoplasmatota</taxon>
        <taxon>Mycoplasmoidales</taxon>
        <taxon>Metamycoplasmataceae</taxon>
        <taxon>Mycoplasmopsis</taxon>
    </lineage>
</organism>
<feature type="binding site" evidence="6">
    <location>
        <begin position="328"/>
        <end position="332"/>
    </location>
    <ligand>
        <name>ATP</name>
        <dbReference type="ChEBI" id="CHEBI:30616"/>
    </ligand>
</feature>
<comment type="cofactor">
    <cofactor evidence="6">
        <name>Mg(2+)</name>
        <dbReference type="ChEBI" id="CHEBI:18420"/>
    </cofactor>
    <cofactor evidence="6">
        <name>Mn(2+)</name>
        <dbReference type="ChEBI" id="CHEBI:29035"/>
    </cofactor>
    <text evidence="6">Mg(2+). Can also accept Mn(2+).</text>
</comment>
<comment type="function">
    <text evidence="6">Catalyzes the formation of acetyl phosphate from acetate and ATP. Can also catalyze the reverse reaction.</text>
</comment>
<keyword evidence="3 6" id="KW-0547">Nucleotide-binding</keyword>
<dbReference type="InterPro" id="IPR023865">
    <property type="entry name" value="Aliphatic_acid_kinase_CS"/>
</dbReference>
<keyword evidence="6" id="KW-0479">Metal-binding</keyword>
<feature type="site" description="Transition state stabilizer" evidence="6">
    <location>
        <position position="178"/>
    </location>
</feature>
<dbReference type="InterPro" id="IPR043129">
    <property type="entry name" value="ATPase_NBD"/>
</dbReference>
<dbReference type="PROSITE" id="PS01075">
    <property type="entry name" value="ACETATE_KINASE_1"/>
    <property type="match status" value="1"/>
</dbReference>
<feature type="binding site" evidence="6">
    <location>
        <begin position="279"/>
        <end position="281"/>
    </location>
    <ligand>
        <name>ATP</name>
        <dbReference type="ChEBI" id="CHEBI:30616"/>
    </ligand>
</feature>
<evidence type="ECO:0000256" key="2">
    <source>
        <dbReference type="ARBA" id="ARBA00022679"/>
    </source>
</evidence>
<proteinExistence type="inferred from homology"/>
<keyword evidence="5 6" id="KW-0067">ATP-binding</keyword>
<evidence type="ECO:0000256" key="4">
    <source>
        <dbReference type="ARBA" id="ARBA00022777"/>
    </source>
</evidence>
<evidence type="ECO:0000313" key="8">
    <source>
        <dbReference type="EMBL" id="SYV93629.1"/>
    </source>
</evidence>
<feature type="site" description="Transition state stabilizer" evidence="6">
    <location>
        <position position="237"/>
    </location>
</feature>
<dbReference type="GO" id="GO:0005524">
    <property type="term" value="F:ATP binding"/>
    <property type="evidence" value="ECO:0007669"/>
    <property type="project" value="UniProtKB-KW"/>
</dbReference>
<evidence type="ECO:0000256" key="6">
    <source>
        <dbReference type="HAMAP-Rule" id="MF_00020"/>
    </source>
</evidence>
<dbReference type="EC" id="2.7.2.1" evidence="6"/>
<dbReference type="Gene3D" id="3.30.420.40">
    <property type="match status" value="2"/>
</dbReference>
<dbReference type="GO" id="GO:0008776">
    <property type="term" value="F:acetate kinase activity"/>
    <property type="evidence" value="ECO:0007669"/>
    <property type="project" value="UniProtKB-UniRule"/>
</dbReference>
<sequence>MKEKILVINAGSSSIKFNLFDKESMQSIASGLAERIGLSEGHISIKYNDEFDRYVDMKNHENAVDVLYKFMQEINLIKDKEEIKYIGFRVVQGADYFSSSTKLDAKVVEIIEKCSIYAPLHNPGAVQSIKAFEKVFPKAKMSADFDTAFHTTIDRVNSSYAIDNSLVKELKIKRYGAHGISHYYITKKLEEILKKDKVTFVNLHIGNGGSLCAVKDSKSFDTSMGLTPLAGIMMGTRSGDIDPSIHAFVKAQKNMSVEEFTDLLNKKSGLLGVSEVSSDMRDVRKAAREGNTQARFALDLFAKNIVDYIAKYFNSLGGKLDAIVFTAGIGENDIATREEVVNLINFRKVKIDPEKNLEKYSDYKLISTPDSEIKVYVIRTNEELVIAKNALKLYDQE</sequence>
<dbReference type="PRINTS" id="PR00471">
    <property type="entry name" value="ACETATEKNASE"/>
</dbReference>
<dbReference type="GO" id="GO:0006085">
    <property type="term" value="P:acetyl-CoA biosynthetic process"/>
    <property type="evidence" value="ECO:0007669"/>
    <property type="project" value="UniProtKB-UniRule"/>
</dbReference>
<dbReference type="HAMAP" id="MF_00020">
    <property type="entry name" value="Acetate_kinase"/>
    <property type="match status" value="1"/>
</dbReference>
<dbReference type="OMA" id="HKYVSQR"/>
<feature type="binding site" evidence="6">
    <location>
        <position position="89"/>
    </location>
    <ligand>
        <name>substrate</name>
    </ligand>
</feature>
<dbReference type="GO" id="GO:0006083">
    <property type="term" value="P:acetate metabolic process"/>
    <property type="evidence" value="ECO:0007669"/>
    <property type="project" value="TreeGrafter"/>
</dbReference>
<protein>
    <recommendedName>
        <fullName evidence="6">Acetate kinase</fullName>
        <ecNumber evidence="6">2.7.2.1</ecNumber>
    </recommendedName>
    <alternativeName>
        <fullName evidence="6">Acetokinase</fullName>
    </alternativeName>
</protein>
<reference evidence="10" key="2">
    <citation type="submission" date="2018-06" db="EMBL/GenBank/DDBJ databases">
        <authorList>
            <consortium name="Pathogen Informatics"/>
        </authorList>
    </citation>
    <scope>NUCLEOTIDE SEQUENCE [LARGE SCALE GENOMIC DNA]</scope>
    <source>
        <strain evidence="10">NCTC10124</strain>
    </source>
</reference>
<gene>
    <name evidence="6 8" type="primary">ackA</name>
    <name evidence="8" type="ORF">NCTC10124_01383</name>
    <name evidence="9" type="ORF">OIE46_03605</name>
</gene>
<keyword evidence="6" id="KW-0963">Cytoplasm</keyword>
<comment type="catalytic activity">
    <reaction evidence="6">
        <text>acetate + ATP = acetyl phosphate + ADP</text>
        <dbReference type="Rhea" id="RHEA:11352"/>
        <dbReference type="ChEBI" id="CHEBI:22191"/>
        <dbReference type="ChEBI" id="CHEBI:30089"/>
        <dbReference type="ChEBI" id="CHEBI:30616"/>
        <dbReference type="ChEBI" id="CHEBI:456216"/>
        <dbReference type="EC" id="2.7.2.1"/>
    </reaction>
</comment>
<comment type="pathway">
    <text evidence="6">Metabolic intermediate biosynthesis; acetyl-CoA biosynthesis; acetyl-CoA from acetate: step 1/2.</text>
</comment>
<feature type="binding site" evidence="6">
    <location>
        <position position="382"/>
    </location>
    <ligand>
        <name>Mg(2+)</name>
        <dbReference type="ChEBI" id="CHEBI:18420"/>
    </ligand>
</feature>
<dbReference type="Pfam" id="PF00871">
    <property type="entry name" value="Acetate_kinase"/>
    <property type="match status" value="1"/>
</dbReference>
<dbReference type="Proteomes" id="UP001164481">
    <property type="component" value="Chromosome"/>
</dbReference>
<accession>A0A2H4CDQ4</accession>
<dbReference type="PANTHER" id="PTHR21060">
    <property type="entry name" value="ACETATE KINASE"/>
    <property type="match status" value="1"/>
</dbReference>
<dbReference type="UniPathway" id="UPA00340">
    <property type="reaction ID" value="UER00458"/>
</dbReference>
<keyword evidence="6" id="KW-0460">Magnesium</keyword>
<keyword evidence="2 6" id="KW-0808">Transferase</keyword>
<dbReference type="RefSeq" id="WP_020003164.1">
    <property type="nucleotide sequence ID" value="NZ_CP012624.1"/>
</dbReference>
<dbReference type="GO" id="GO:0000287">
    <property type="term" value="F:magnesium ion binding"/>
    <property type="evidence" value="ECO:0007669"/>
    <property type="project" value="UniProtKB-UniRule"/>
</dbReference>
<feature type="binding site" evidence="6">
    <location>
        <position position="16"/>
    </location>
    <ligand>
        <name>ATP</name>
        <dbReference type="ChEBI" id="CHEBI:30616"/>
    </ligand>
</feature>
<comment type="subcellular location">
    <subcellularLocation>
        <location evidence="6">Cytoplasm</location>
    </subcellularLocation>
</comment>
<dbReference type="NCBIfam" id="TIGR00016">
    <property type="entry name" value="ackA"/>
    <property type="match status" value="1"/>
</dbReference>
<evidence type="ECO:0000256" key="3">
    <source>
        <dbReference type="ARBA" id="ARBA00022741"/>
    </source>
</evidence>
<evidence type="ECO:0000256" key="5">
    <source>
        <dbReference type="ARBA" id="ARBA00022840"/>
    </source>
</evidence>
<feature type="active site" description="Proton donor/acceptor" evidence="6">
    <location>
        <position position="146"/>
    </location>
</feature>
<reference evidence="9" key="4">
    <citation type="submission" date="2022-11" db="EMBL/GenBank/DDBJ databases">
        <title>complete genomes of mycoplasma synoviae ZX313 strain and SD2 strain.</title>
        <authorList>
            <person name="Zhong Q."/>
        </authorList>
    </citation>
    <scope>NUCLEOTIDE SEQUENCE</scope>
    <source>
        <strain evidence="9">SD2</strain>
    </source>
</reference>
<evidence type="ECO:0000256" key="7">
    <source>
        <dbReference type="RuleBase" id="RU003835"/>
    </source>
</evidence>